<dbReference type="GO" id="GO:0000155">
    <property type="term" value="F:phosphorelay sensor kinase activity"/>
    <property type="evidence" value="ECO:0007669"/>
    <property type="project" value="InterPro"/>
</dbReference>
<dbReference type="InterPro" id="IPR011712">
    <property type="entry name" value="Sig_transdc_His_kin_sub3_dim/P"/>
</dbReference>
<evidence type="ECO:0000256" key="7">
    <source>
        <dbReference type="ARBA" id="ARBA00022840"/>
    </source>
</evidence>
<dbReference type="GO" id="GO:0016020">
    <property type="term" value="C:membrane"/>
    <property type="evidence" value="ECO:0007669"/>
    <property type="project" value="InterPro"/>
</dbReference>
<dbReference type="InterPro" id="IPR005467">
    <property type="entry name" value="His_kinase_dom"/>
</dbReference>
<dbReference type="EMBL" id="CP049057">
    <property type="protein sequence ID" value="QIE58841.1"/>
    <property type="molecule type" value="Genomic_DNA"/>
</dbReference>
<keyword evidence="4" id="KW-0808">Transferase</keyword>
<keyword evidence="3" id="KW-0597">Phosphoprotein</keyword>
<dbReference type="PANTHER" id="PTHR24421">
    <property type="entry name" value="NITRATE/NITRITE SENSOR PROTEIN NARX-RELATED"/>
    <property type="match status" value="1"/>
</dbReference>
<sequence length="266" mass="29657">MEEPLIQDNQIITVILIAIILLLLMSTAIIAFFYLSRKKITKTELEKARLKIDHQQEVLRTSLVTQEEERKRIAQDLHDAISSKLNIVSLNANFLTEETITTHEANTLGESIVNVTKTVLENSRRIAHDLLPPSLEKFGLVAAVDELCDQVKECGTIIIEPDLDESANVLTESNALHVFRIVQELFNNTIKYADAKLVVLSLKSIENAVHLHYQDNGKGFELETGRMAKGLGLSGIHNRAVILDAHVTLDSKPNEGMSLHLIVPTN</sequence>
<dbReference type="Gene3D" id="3.30.565.10">
    <property type="entry name" value="Histidine kinase-like ATPase, C-terminal domain"/>
    <property type="match status" value="1"/>
</dbReference>
<dbReference type="InterPro" id="IPR036890">
    <property type="entry name" value="HATPase_C_sf"/>
</dbReference>
<dbReference type="KEGG" id="mgel:G5B37_04475"/>
<keyword evidence="5" id="KW-0547">Nucleotide-binding</keyword>
<evidence type="ECO:0000256" key="2">
    <source>
        <dbReference type="ARBA" id="ARBA00012438"/>
    </source>
</evidence>
<dbReference type="PANTHER" id="PTHR24421:SF10">
    <property type="entry name" value="NITRATE_NITRITE SENSOR PROTEIN NARQ"/>
    <property type="match status" value="1"/>
</dbReference>
<dbReference type="PROSITE" id="PS50109">
    <property type="entry name" value="HIS_KIN"/>
    <property type="match status" value="1"/>
</dbReference>
<feature type="domain" description="Histidine kinase" evidence="10">
    <location>
        <begin position="76"/>
        <end position="266"/>
    </location>
</feature>
<keyword evidence="9" id="KW-0472">Membrane</keyword>
<keyword evidence="6 11" id="KW-0418">Kinase</keyword>
<gene>
    <name evidence="11" type="ORF">G5B37_04475</name>
</gene>
<keyword evidence="7" id="KW-0067">ATP-binding</keyword>
<evidence type="ECO:0000313" key="12">
    <source>
        <dbReference type="Proteomes" id="UP000505306"/>
    </source>
</evidence>
<dbReference type="InterPro" id="IPR003594">
    <property type="entry name" value="HATPase_dom"/>
</dbReference>
<keyword evidence="9" id="KW-1133">Transmembrane helix</keyword>
<dbReference type="CDD" id="cd16917">
    <property type="entry name" value="HATPase_UhpB-NarQ-NarX-like"/>
    <property type="match status" value="1"/>
</dbReference>
<evidence type="ECO:0000256" key="4">
    <source>
        <dbReference type="ARBA" id="ARBA00022679"/>
    </source>
</evidence>
<evidence type="ECO:0000256" key="6">
    <source>
        <dbReference type="ARBA" id="ARBA00022777"/>
    </source>
</evidence>
<evidence type="ECO:0000256" key="9">
    <source>
        <dbReference type="SAM" id="Phobius"/>
    </source>
</evidence>
<dbReference type="Proteomes" id="UP000505306">
    <property type="component" value="Chromosome"/>
</dbReference>
<proteinExistence type="predicted"/>
<evidence type="ECO:0000256" key="5">
    <source>
        <dbReference type="ARBA" id="ARBA00022741"/>
    </source>
</evidence>
<evidence type="ECO:0000256" key="1">
    <source>
        <dbReference type="ARBA" id="ARBA00000085"/>
    </source>
</evidence>
<protein>
    <recommendedName>
        <fullName evidence="2">histidine kinase</fullName>
        <ecNumber evidence="2">2.7.13.3</ecNumber>
    </recommendedName>
</protein>
<evidence type="ECO:0000259" key="10">
    <source>
        <dbReference type="PROSITE" id="PS50109"/>
    </source>
</evidence>
<keyword evidence="9" id="KW-0812">Transmembrane</keyword>
<feature type="transmembrane region" description="Helical" evidence="9">
    <location>
        <begin position="12"/>
        <end position="35"/>
    </location>
</feature>
<dbReference type="InterPro" id="IPR050482">
    <property type="entry name" value="Sensor_HK_TwoCompSys"/>
</dbReference>
<dbReference type="Pfam" id="PF07730">
    <property type="entry name" value="HisKA_3"/>
    <property type="match status" value="1"/>
</dbReference>
<dbReference type="AlphaFoldDB" id="A0A6G6GMB9"/>
<keyword evidence="8" id="KW-0902">Two-component regulatory system</keyword>
<evidence type="ECO:0000256" key="3">
    <source>
        <dbReference type="ARBA" id="ARBA00022553"/>
    </source>
</evidence>
<accession>A0A6G6GMB9</accession>
<evidence type="ECO:0000313" key="11">
    <source>
        <dbReference type="EMBL" id="QIE58841.1"/>
    </source>
</evidence>
<dbReference type="Gene3D" id="1.20.5.1930">
    <property type="match status" value="1"/>
</dbReference>
<name>A0A6G6GMB9_9FLAO</name>
<dbReference type="GO" id="GO:0046983">
    <property type="term" value="F:protein dimerization activity"/>
    <property type="evidence" value="ECO:0007669"/>
    <property type="project" value="InterPro"/>
</dbReference>
<dbReference type="RefSeq" id="WP_164678870.1">
    <property type="nucleotide sequence ID" value="NZ_CP049057.1"/>
</dbReference>
<dbReference type="GO" id="GO:0005524">
    <property type="term" value="F:ATP binding"/>
    <property type="evidence" value="ECO:0007669"/>
    <property type="project" value="UniProtKB-KW"/>
</dbReference>
<dbReference type="Pfam" id="PF02518">
    <property type="entry name" value="HATPase_c"/>
    <property type="match status" value="1"/>
</dbReference>
<evidence type="ECO:0000256" key="8">
    <source>
        <dbReference type="ARBA" id="ARBA00023012"/>
    </source>
</evidence>
<organism evidence="11 12">
    <name type="scientific">Rasiella rasia</name>
    <dbReference type="NCBI Taxonomy" id="2744027"/>
    <lineage>
        <taxon>Bacteria</taxon>
        <taxon>Pseudomonadati</taxon>
        <taxon>Bacteroidota</taxon>
        <taxon>Flavobacteriia</taxon>
        <taxon>Flavobacteriales</taxon>
        <taxon>Flavobacteriaceae</taxon>
        <taxon>Rasiella</taxon>
    </lineage>
</organism>
<comment type="catalytic activity">
    <reaction evidence="1">
        <text>ATP + protein L-histidine = ADP + protein N-phospho-L-histidine.</text>
        <dbReference type="EC" id="2.7.13.3"/>
    </reaction>
</comment>
<keyword evidence="12" id="KW-1185">Reference proteome</keyword>
<dbReference type="SUPFAM" id="SSF55874">
    <property type="entry name" value="ATPase domain of HSP90 chaperone/DNA topoisomerase II/histidine kinase"/>
    <property type="match status" value="1"/>
</dbReference>
<dbReference type="EC" id="2.7.13.3" evidence="2"/>
<reference evidence="11 12" key="1">
    <citation type="submission" date="2020-02" db="EMBL/GenBank/DDBJ databases">
        <title>Complete genome sequence of Flavobacteriaceae bacterium.</title>
        <authorList>
            <person name="Kim S.-J."/>
            <person name="Kim Y.-S."/>
            <person name="Kim K.-H."/>
        </authorList>
    </citation>
    <scope>NUCLEOTIDE SEQUENCE [LARGE SCALE GENOMIC DNA]</scope>
    <source>
        <strain evidence="11 12">RR4-40</strain>
    </source>
</reference>